<dbReference type="InterPro" id="IPR013740">
    <property type="entry name" value="Redoxin"/>
</dbReference>
<keyword evidence="3" id="KW-0812">Transmembrane</keyword>
<evidence type="ECO:0000313" key="9">
    <source>
        <dbReference type="Proteomes" id="UP001168823"/>
    </source>
</evidence>
<dbReference type="PROSITE" id="PS51352">
    <property type="entry name" value="THIOREDOXIN_2"/>
    <property type="match status" value="1"/>
</dbReference>
<dbReference type="InterPro" id="IPR013766">
    <property type="entry name" value="Thioredoxin_domain"/>
</dbReference>
<dbReference type="InterPro" id="IPR050553">
    <property type="entry name" value="Thioredoxin_ResA/DsbE_sf"/>
</dbReference>
<keyword evidence="5" id="KW-0676">Redox-active center</keyword>
<dbReference type="EMBL" id="JAUMSQ010000166">
    <property type="protein sequence ID" value="MDO3637962.1"/>
    <property type="molecule type" value="Genomic_DNA"/>
</dbReference>
<keyword evidence="9" id="KW-1185">Reference proteome</keyword>
<feature type="signal peptide" evidence="6">
    <location>
        <begin position="1"/>
        <end position="21"/>
    </location>
</feature>
<gene>
    <name evidence="8" type="ORF">Q2100_19655</name>
</gene>
<proteinExistence type="predicted"/>
<feature type="chain" id="PRO_5045802212" evidence="6">
    <location>
        <begin position="22"/>
        <end position="197"/>
    </location>
</feature>
<dbReference type="CDD" id="cd02966">
    <property type="entry name" value="TlpA_like_family"/>
    <property type="match status" value="1"/>
</dbReference>
<evidence type="ECO:0000259" key="7">
    <source>
        <dbReference type="PROSITE" id="PS51352"/>
    </source>
</evidence>
<evidence type="ECO:0000313" key="8">
    <source>
        <dbReference type="EMBL" id="MDO3637962.1"/>
    </source>
</evidence>
<accession>A0ABT8ULS2</accession>
<comment type="subcellular location">
    <subcellularLocation>
        <location evidence="1">Cell envelope</location>
    </subcellularLocation>
</comment>
<dbReference type="SUPFAM" id="SSF52833">
    <property type="entry name" value="Thioredoxin-like"/>
    <property type="match status" value="1"/>
</dbReference>
<organism evidence="8 9">
    <name type="scientific">Mycolicibacterium arseniciresistens</name>
    <dbReference type="NCBI Taxonomy" id="3062257"/>
    <lineage>
        <taxon>Bacteria</taxon>
        <taxon>Bacillati</taxon>
        <taxon>Actinomycetota</taxon>
        <taxon>Actinomycetes</taxon>
        <taxon>Mycobacteriales</taxon>
        <taxon>Mycobacteriaceae</taxon>
        <taxon>Mycolicibacterium</taxon>
    </lineage>
</organism>
<keyword evidence="3" id="KW-0735">Signal-anchor</keyword>
<protein>
    <submittedName>
        <fullName evidence="8">TlpA disulfide reductase family protein</fullName>
    </submittedName>
</protein>
<name>A0ABT8ULS2_9MYCO</name>
<dbReference type="Pfam" id="PF08534">
    <property type="entry name" value="Redoxin"/>
    <property type="match status" value="1"/>
</dbReference>
<evidence type="ECO:0000256" key="6">
    <source>
        <dbReference type="SAM" id="SignalP"/>
    </source>
</evidence>
<comment type="caution">
    <text evidence="8">The sequence shown here is derived from an EMBL/GenBank/DDBJ whole genome shotgun (WGS) entry which is preliminary data.</text>
</comment>
<evidence type="ECO:0000256" key="1">
    <source>
        <dbReference type="ARBA" id="ARBA00004196"/>
    </source>
</evidence>
<dbReference type="PANTHER" id="PTHR42852:SF6">
    <property type="entry name" value="THIOL:DISULFIDE INTERCHANGE PROTEIN DSBE"/>
    <property type="match status" value="1"/>
</dbReference>
<dbReference type="PROSITE" id="PS51257">
    <property type="entry name" value="PROKAR_LIPOPROTEIN"/>
    <property type="match status" value="1"/>
</dbReference>
<dbReference type="PROSITE" id="PS00194">
    <property type="entry name" value="THIOREDOXIN_1"/>
    <property type="match status" value="1"/>
</dbReference>
<reference evidence="8" key="1">
    <citation type="submission" date="2023-07" db="EMBL/GenBank/DDBJ databases">
        <title>Mycolicibacterium sp. nov., a novel bacterial species.</title>
        <authorList>
            <person name="Cao Y."/>
        </authorList>
    </citation>
    <scope>NUCLEOTIDE SEQUENCE</scope>
    <source>
        <strain evidence="8">KC 300</strain>
    </source>
</reference>
<dbReference type="PANTHER" id="PTHR42852">
    <property type="entry name" value="THIOL:DISULFIDE INTERCHANGE PROTEIN DSBE"/>
    <property type="match status" value="1"/>
</dbReference>
<evidence type="ECO:0000256" key="4">
    <source>
        <dbReference type="ARBA" id="ARBA00023157"/>
    </source>
</evidence>
<feature type="domain" description="Thioredoxin" evidence="7">
    <location>
        <begin position="39"/>
        <end position="195"/>
    </location>
</feature>
<sequence>MRRQRRLLAVCSVVAAAVVVAGCGSGQDAVAQGGTFDFVSPGGKTEIFYDPPDTRGTIGDLSGPDLFDDKTIGVSAFAGKVVVINIWGSWCAPCRTETPELEKVFAATERLGVAFLGIDVRDRRTAAQDFVTDRGVRYPSIFDPEMRSLIALGKGYPTSVVPTTLVLDREHRVAAVFLKALLVEDLQPVVERVAAER</sequence>
<keyword evidence="4" id="KW-1015">Disulfide bond</keyword>
<keyword evidence="2" id="KW-0201">Cytochrome c-type biogenesis</keyword>
<dbReference type="Gene3D" id="3.40.30.10">
    <property type="entry name" value="Glutaredoxin"/>
    <property type="match status" value="1"/>
</dbReference>
<dbReference type="InterPro" id="IPR017937">
    <property type="entry name" value="Thioredoxin_CS"/>
</dbReference>
<evidence type="ECO:0000256" key="5">
    <source>
        <dbReference type="ARBA" id="ARBA00023284"/>
    </source>
</evidence>
<dbReference type="InterPro" id="IPR036249">
    <property type="entry name" value="Thioredoxin-like_sf"/>
</dbReference>
<evidence type="ECO:0000256" key="3">
    <source>
        <dbReference type="ARBA" id="ARBA00022968"/>
    </source>
</evidence>
<dbReference type="RefSeq" id="WP_302915404.1">
    <property type="nucleotide sequence ID" value="NZ_JAUMSQ010000166.1"/>
</dbReference>
<evidence type="ECO:0000256" key="2">
    <source>
        <dbReference type="ARBA" id="ARBA00022748"/>
    </source>
</evidence>
<dbReference type="Proteomes" id="UP001168823">
    <property type="component" value="Unassembled WGS sequence"/>
</dbReference>
<keyword evidence="6" id="KW-0732">Signal</keyword>